<name>A0ACA9MGD7_9GLOM</name>
<evidence type="ECO:0000313" key="2">
    <source>
        <dbReference type="Proteomes" id="UP000789702"/>
    </source>
</evidence>
<dbReference type="Proteomes" id="UP000789702">
    <property type="component" value="Unassembled WGS sequence"/>
</dbReference>
<gene>
    <name evidence="1" type="ORF">DHETER_LOCUS6766</name>
</gene>
<proteinExistence type="predicted"/>
<keyword evidence="2" id="KW-1185">Reference proteome</keyword>
<organism evidence="1 2">
    <name type="scientific">Dentiscutata heterogama</name>
    <dbReference type="NCBI Taxonomy" id="1316150"/>
    <lineage>
        <taxon>Eukaryota</taxon>
        <taxon>Fungi</taxon>
        <taxon>Fungi incertae sedis</taxon>
        <taxon>Mucoromycota</taxon>
        <taxon>Glomeromycotina</taxon>
        <taxon>Glomeromycetes</taxon>
        <taxon>Diversisporales</taxon>
        <taxon>Gigasporaceae</taxon>
        <taxon>Dentiscutata</taxon>
    </lineage>
</organism>
<comment type="caution">
    <text evidence="1">The sequence shown here is derived from an EMBL/GenBank/DDBJ whole genome shotgun (WGS) entry which is preliminary data.</text>
</comment>
<protein>
    <submittedName>
        <fullName evidence="1">14160_t:CDS:1</fullName>
    </submittedName>
</protein>
<sequence length="115" mass="13028">MTSLAQQLLDINTQTFSTLSFSSETLVPETFSLAIRPFNYFTNNLSPQQQPYLATQQPYSTTQYYMNPSKLNEPTLRYNETTSFSPQPSFIIRDQENLFGSVAVRPSSSTSPNIL</sequence>
<evidence type="ECO:0000313" key="1">
    <source>
        <dbReference type="EMBL" id="CAG8588575.1"/>
    </source>
</evidence>
<dbReference type="EMBL" id="CAJVPU010008852">
    <property type="protein sequence ID" value="CAG8588575.1"/>
    <property type="molecule type" value="Genomic_DNA"/>
</dbReference>
<reference evidence="1" key="1">
    <citation type="submission" date="2021-06" db="EMBL/GenBank/DDBJ databases">
        <authorList>
            <person name="Kallberg Y."/>
            <person name="Tangrot J."/>
            <person name="Rosling A."/>
        </authorList>
    </citation>
    <scope>NUCLEOTIDE SEQUENCE</scope>
    <source>
        <strain evidence="1">IL203A</strain>
    </source>
</reference>
<accession>A0ACA9MGD7</accession>
<feature type="non-terminal residue" evidence="1">
    <location>
        <position position="115"/>
    </location>
</feature>